<name>A0A2A7FN18_BACCE</name>
<reference evidence="1 2" key="1">
    <citation type="submission" date="2017-09" db="EMBL/GenBank/DDBJ databases">
        <title>Large-scale bioinformatics analysis of Bacillus genomes uncovers conserved roles of natural products in bacterial physiology.</title>
        <authorList>
            <consortium name="Agbiome Team Llc"/>
            <person name="Bleich R.M."/>
            <person name="Grubbs K.J."/>
            <person name="Santa Maria K.C."/>
            <person name="Allen S.E."/>
            <person name="Farag S."/>
            <person name="Shank E.A."/>
            <person name="Bowers A."/>
        </authorList>
    </citation>
    <scope>NUCLEOTIDE SEQUENCE [LARGE SCALE GENOMIC DNA]</scope>
    <source>
        <strain evidence="1 2">AFS050027</strain>
    </source>
</reference>
<dbReference type="RefSeq" id="WP_097883288.1">
    <property type="nucleotide sequence ID" value="NZ_NUIL01000015.1"/>
</dbReference>
<comment type="caution">
    <text evidence="1">The sequence shown here is derived from an EMBL/GenBank/DDBJ whole genome shotgun (WGS) entry which is preliminary data.</text>
</comment>
<proteinExistence type="predicted"/>
<dbReference type="Proteomes" id="UP000223777">
    <property type="component" value="Unassembled WGS sequence"/>
</dbReference>
<sequence>MSNKKTCLHCGKDWALSSFYSHRNPLINEQFGFCKKCVQGNVDLNSMDTLMDFLRTMDIPYLKDFWKQANDAKNETIGTYFKNLSLKQNRDLRFKDSDDITAKTNRAELAEIDYEDFEITNDVIRRWGRNLEVDDYIFLEEEFRNLGGDKAETTIQERLFKNMARTQWMAEKASDDGDHAKYEKMMKTLSTQMQDANVKPVQVKSASEDGGLASWGEWVKKIEETEPVTEESGEFEPKYIKDYVERWFITQMKRVFGKIKDEDIVKMDGEE</sequence>
<evidence type="ECO:0000313" key="2">
    <source>
        <dbReference type="Proteomes" id="UP000223777"/>
    </source>
</evidence>
<protein>
    <submittedName>
        <fullName evidence="1">Uncharacterized protein</fullName>
    </submittedName>
</protein>
<dbReference type="AlphaFoldDB" id="A0A2A7FN18"/>
<evidence type="ECO:0000313" key="1">
    <source>
        <dbReference type="EMBL" id="PGO29224.1"/>
    </source>
</evidence>
<organism evidence="1 2">
    <name type="scientific">Bacillus cereus</name>
    <dbReference type="NCBI Taxonomy" id="1396"/>
    <lineage>
        <taxon>Bacteria</taxon>
        <taxon>Bacillati</taxon>
        <taxon>Bacillota</taxon>
        <taxon>Bacilli</taxon>
        <taxon>Bacillales</taxon>
        <taxon>Bacillaceae</taxon>
        <taxon>Bacillus</taxon>
        <taxon>Bacillus cereus group</taxon>
    </lineage>
</organism>
<gene>
    <name evidence="1" type="ORF">CN984_12390</name>
</gene>
<dbReference type="EMBL" id="NUIL01000015">
    <property type="protein sequence ID" value="PGO29224.1"/>
    <property type="molecule type" value="Genomic_DNA"/>
</dbReference>
<accession>A0A2A7FN18</accession>